<feature type="transmembrane region" description="Helical" evidence="2">
    <location>
        <begin position="429"/>
        <end position="448"/>
    </location>
</feature>
<gene>
    <name evidence="3" type="ORF">SAMN06295909_1360</name>
</gene>
<keyword evidence="2" id="KW-1133">Transmembrane helix</keyword>
<dbReference type="PANTHER" id="PTHR34219">
    <property type="entry name" value="IRON-REGULATED INNER MEMBRANE PROTEIN-RELATED"/>
    <property type="match status" value="1"/>
</dbReference>
<feature type="transmembrane region" description="Helical" evidence="2">
    <location>
        <begin position="175"/>
        <end position="195"/>
    </location>
</feature>
<evidence type="ECO:0000256" key="1">
    <source>
        <dbReference type="SAM" id="MobiDB-lite"/>
    </source>
</evidence>
<evidence type="ECO:0000256" key="2">
    <source>
        <dbReference type="SAM" id="Phobius"/>
    </source>
</evidence>
<proteinExistence type="predicted"/>
<feature type="transmembrane region" description="Helical" evidence="2">
    <location>
        <begin position="388"/>
        <end position="408"/>
    </location>
</feature>
<dbReference type="PANTHER" id="PTHR34219:SF1">
    <property type="entry name" value="PEPSY DOMAIN-CONTAINING PROTEIN"/>
    <property type="match status" value="1"/>
</dbReference>
<keyword evidence="4" id="KW-1185">Reference proteome</keyword>
<keyword evidence="2" id="KW-0472">Membrane</keyword>
<dbReference type="Pfam" id="PF03929">
    <property type="entry name" value="PepSY_TM"/>
    <property type="match status" value="1"/>
</dbReference>
<protein>
    <submittedName>
        <fullName evidence="3">Uncharacterized iron-regulated membrane protein</fullName>
    </submittedName>
</protein>
<sequence>MTTHAPTQLDADGPPPKPDRSRGWFSQLLLRLHFIAAIFVGPFILVAATSGALYALTPQLEQLVYAEQLHAPEADEYLPLADQIEAANAYTKDQDTIVAVRPAPNPGDTTRVMYTGDGLGESETRAVFVDPATAQIRGDLTAYGTSGALPLRTWIDQLHRNLHLGEVGRLYSELAASWLGVVALAGLGLWIARIRKARTKKDFVRPNNRAKGYRRILSWHTSTGIWLLVGALFLSATGITWSQYGGGNVGTLRAAFDWSTPSVTTDLGGESAPADEHAGHGGTVAPTSDPETVTANPATFDAVLSVAREVNVNTGLVEITPPATAGTAWVVQEIQRSFPTEVDAVAIDGRTMQVTDRVDFADYPLAAKLTRWGVDTHMGSMFGLPNQLLLFALASGIIAMIVWGYVMWWQRRPTREPGRIVGRTPARGAIRRAPWWGIVAVLVVAAGIGTLLPLLGLSLAAFVVVDVLLGLRARLRSAETG</sequence>
<dbReference type="InterPro" id="IPR005625">
    <property type="entry name" value="PepSY-ass_TM"/>
</dbReference>
<dbReference type="EMBL" id="FXWJ01000002">
    <property type="protein sequence ID" value="SMQ66951.1"/>
    <property type="molecule type" value="Genomic_DNA"/>
</dbReference>
<dbReference type="Proteomes" id="UP000194464">
    <property type="component" value="Unassembled WGS sequence"/>
</dbReference>
<feature type="transmembrane region" description="Helical" evidence="2">
    <location>
        <begin position="216"/>
        <end position="241"/>
    </location>
</feature>
<accession>A0ABY1RCX4</accession>
<feature type="transmembrane region" description="Helical" evidence="2">
    <location>
        <begin position="28"/>
        <end position="56"/>
    </location>
</feature>
<reference evidence="3 4" key="1">
    <citation type="submission" date="2017-04" db="EMBL/GenBank/DDBJ databases">
        <authorList>
            <person name="Varghese N."/>
            <person name="Submissions S."/>
        </authorList>
    </citation>
    <scope>NUCLEOTIDE SEQUENCE [LARGE SCALE GENOMIC DNA]</scope>
    <source>
        <strain evidence="3 4">VKM Ac-1784</strain>
    </source>
</reference>
<evidence type="ECO:0000313" key="4">
    <source>
        <dbReference type="Proteomes" id="UP000194464"/>
    </source>
</evidence>
<feature type="region of interest" description="Disordered" evidence="1">
    <location>
        <begin position="1"/>
        <end position="20"/>
    </location>
</feature>
<keyword evidence="2" id="KW-0812">Transmembrane</keyword>
<dbReference type="RefSeq" id="WP_086473399.1">
    <property type="nucleotide sequence ID" value="NZ_FXWJ01000002.1"/>
</dbReference>
<comment type="caution">
    <text evidence="3">The sequence shown here is derived from an EMBL/GenBank/DDBJ whole genome shotgun (WGS) entry which is preliminary data.</text>
</comment>
<evidence type="ECO:0000313" key="3">
    <source>
        <dbReference type="EMBL" id="SMQ66951.1"/>
    </source>
</evidence>
<feature type="region of interest" description="Disordered" evidence="1">
    <location>
        <begin position="265"/>
        <end position="291"/>
    </location>
</feature>
<name>A0ABY1RCX4_9MICO</name>
<organism evidence="3 4">
    <name type="scientific">Plantibacter elymi</name>
    <name type="common">nom. nud.</name>
    <dbReference type="NCBI Taxonomy" id="199708"/>
    <lineage>
        <taxon>Bacteria</taxon>
        <taxon>Bacillati</taxon>
        <taxon>Actinomycetota</taxon>
        <taxon>Actinomycetes</taxon>
        <taxon>Micrococcales</taxon>
        <taxon>Microbacteriaceae</taxon>
        <taxon>Plantibacter</taxon>
    </lineage>
</organism>